<dbReference type="GO" id="GO:0005506">
    <property type="term" value="F:iron ion binding"/>
    <property type="evidence" value="ECO:0007669"/>
    <property type="project" value="InterPro"/>
</dbReference>
<keyword evidence="6 11" id="KW-0560">Oxidoreductase</keyword>
<dbReference type="GO" id="GO:0020037">
    <property type="term" value="F:heme binding"/>
    <property type="evidence" value="ECO:0007669"/>
    <property type="project" value="InterPro"/>
</dbReference>
<dbReference type="PRINTS" id="PR00463">
    <property type="entry name" value="EP450I"/>
</dbReference>
<keyword evidence="13" id="KW-1185">Reference proteome</keyword>
<sequence>MDWIWTQIILFLAYLLLRKLLRKLLRVGPNNFPPGPIPLPILGHFHLLGKNPHHDLCRLARKYGPIMGLRFGFSLTVVVSSPAWAERVLKAHDLVFASRPINNASKHMGYGQRNLVFAPYGPYWRDIRKLCTLELLSNLRISRAQGMRRAELGLLVGSLKRAAEGREIVDLSARVSGLSADMNCLLILGRKYEDRELDEKGFKALFMETMELAARFNLADYFPYLDALDLQGMGRRMKALSKIYDGFLEEIIEQHLEKNNNKGEDFVDTMLSIMESGEAGFEFDRRHIKAVLLDLLIAGMDTSSAAIEWTLSELIRHPQITKKLKKELESVVGPNHMVEEHHLNNLHYLDSVIKEAQRLHPVAPLLIPHESTQDCTIEGFHIPKQSRLLVNVWAIGRDPDVWPDPEKFSPERFIGSEIDLRGHDFELLPFGSGRRSCPGLQLGLTVVKLIVAQLMHCFDWELPNGMSACDLDMSEHFGLVTAREKHLMAIPTYRLRE</sequence>
<dbReference type="PROSITE" id="PS00086">
    <property type="entry name" value="CYTOCHROME_P450"/>
    <property type="match status" value="1"/>
</dbReference>
<evidence type="ECO:0000313" key="12">
    <source>
        <dbReference type="EMBL" id="GER42954.1"/>
    </source>
</evidence>
<dbReference type="InterPro" id="IPR036396">
    <property type="entry name" value="Cyt_P450_sf"/>
</dbReference>
<dbReference type="Proteomes" id="UP000325081">
    <property type="component" value="Unassembled WGS sequence"/>
</dbReference>
<evidence type="ECO:0000256" key="8">
    <source>
        <dbReference type="ARBA" id="ARBA00023033"/>
    </source>
</evidence>
<name>A0A5A7QD34_STRAF</name>
<evidence type="ECO:0000256" key="5">
    <source>
        <dbReference type="ARBA" id="ARBA00022723"/>
    </source>
</evidence>
<proteinExistence type="inferred from homology"/>
<dbReference type="GO" id="GO:0004497">
    <property type="term" value="F:monooxygenase activity"/>
    <property type="evidence" value="ECO:0007669"/>
    <property type="project" value="UniProtKB-KW"/>
</dbReference>
<comment type="caution">
    <text evidence="12">The sequence shown here is derived from an EMBL/GenBank/DDBJ whole genome shotgun (WGS) entry which is preliminary data.</text>
</comment>
<dbReference type="InterPro" id="IPR017972">
    <property type="entry name" value="Cyt_P450_CS"/>
</dbReference>
<dbReference type="GO" id="GO:0016705">
    <property type="term" value="F:oxidoreductase activity, acting on paired donors, with incorporation or reduction of molecular oxygen"/>
    <property type="evidence" value="ECO:0007669"/>
    <property type="project" value="InterPro"/>
</dbReference>
<gene>
    <name evidence="12" type="ORF">STAS_19779</name>
</gene>
<evidence type="ECO:0000256" key="10">
    <source>
        <dbReference type="PIRSR" id="PIRSR602401-1"/>
    </source>
</evidence>
<dbReference type="CDD" id="cd11072">
    <property type="entry name" value="CYP71-like"/>
    <property type="match status" value="1"/>
</dbReference>
<dbReference type="PRINTS" id="PR00385">
    <property type="entry name" value="P450"/>
</dbReference>
<evidence type="ECO:0000256" key="2">
    <source>
        <dbReference type="ARBA" id="ARBA00004167"/>
    </source>
</evidence>
<comment type="similarity">
    <text evidence="3 11">Belongs to the cytochrome P450 family.</text>
</comment>
<protein>
    <submittedName>
        <fullName evidence="12">Cytochrome P450 family protein</fullName>
    </submittedName>
</protein>
<evidence type="ECO:0000256" key="11">
    <source>
        <dbReference type="RuleBase" id="RU000461"/>
    </source>
</evidence>
<keyword evidence="4 10" id="KW-0349">Heme</keyword>
<comment type="subcellular location">
    <subcellularLocation>
        <location evidence="2">Membrane</location>
        <topology evidence="2">Single-pass membrane protein</topology>
    </subcellularLocation>
</comment>
<dbReference type="SUPFAM" id="SSF48264">
    <property type="entry name" value="Cytochrome P450"/>
    <property type="match status" value="1"/>
</dbReference>
<evidence type="ECO:0000256" key="9">
    <source>
        <dbReference type="ARBA" id="ARBA00023136"/>
    </source>
</evidence>
<dbReference type="FunFam" id="1.10.630.10:FF:000011">
    <property type="entry name" value="Cytochrome P450 83B1"/>
    <property type="match status" value="1"/>
</dbReference>
<dbReference type="PANTHER" id="PTHR47943">
    <property type="entry name" value="CYTOCHROME P450 93A3-LIKE"/>
    <property type="match status" value="1"/>
</dbReference>
<dbReference type="OrthoDB" id="2789670at2759"/>
<feature type="binding site" description="axial binding residue" evidence="10">
    <location>
        <position position="437"/>
    </location>
    <ligand>
        <name>heme</name>
        <dbReference type="ChEBI" id="CHEBI:30413"/>
    </ligand>
    <ligandPart>
        <name>Fe</name>
        <dbReference type="ChEBI" id="CHEBI:18248"/>
    </ligandPart>
</feature>
<dbReference type="PANTHER" id="PTHR47943:SF2">
    <property type="entry name" value="CYTOCHROME P450"/>
    <property type="match status" value="1"/>
</dbReference>
<reference evidence="13" key="1">
    <citation type="journal article" date="2019" name="Curr. Biol.">
        <title>Genome Sequence of Striga asiatica Provides Insight into the Evolution of Plant Parasitism.</title>
        <authorList>
            <person name="Yoshida S."/>
            <person name="Kim S."/>
            <person name="Wafula E.K."/>
            <person name="Tanskanen J."/>
            <person name="Kim Y.M."/>
            <person name="Honaas L."/>
            <person name="Yang Z."/>
            <person name="Spallek T."/>
            <person name="Conn C.E."/>
            <person name="Ichihashi Y."/>
            <person name="Cheong K."/>
            <person name="Cui S."/>
            <person name="Der J.P."/>
            <person name="Gundlach H."/>
            <person name="Jiao Y."/>
            <person name="Hori C."/>
            <person name="Ishida J.K."/>
            <person name="Kasahara H."/>
            <person name="Kiba T."/>
            <person name="Kim M.S."/>
            <person name="Koo N."/>
            <person name="Laohavisit A."/>
            <person name="Lee Y.H."/>
            <person name="Lumba S."/>
            <person name="McCourt P."/>
            <person name="Mortimer J.C."/>
            <person name="Mutuku J.M."/>
            <person name="Nomura T."/>
            <person name="Sasaki-Sekimoto Y."/>
            <person name="Seto Y."/>
            <person name="Wang Y."/>
            <person name="Wakatake T."/>
            <person name="Sakakibara H."/>
            <person name="Demura T."/>
            <person name="Yamaguchi S."/>
            <person name="Yoneyama K."/>
            <person name="Manabe R.I."/>
            <person name="Nelson D.C."/>
            <person name="Schulman A.H."/>
            <person name="Timko M.P."/>
            <person name="dePamphilis C.W."/>
            <person name="Choi D."/>
            <person name="Shirasu K."/>
        </authorList>
    </citation>
    <scope>NUCLEOTIDE SEQUENCE [LARGE SCALE GENOMIC DNA]</scope>
    <source>
        <strain evidence="13">cv. UVA1</strain>
    </source>
</reference>
<dbReference type="EMBL" id="BKCP01006515">
    <property type="protein sequence ID" value="GER42954.1"/>
    <property type="molecule type" value="Genomic_DNA"/>
</dbReference>
<evidence type="ECO:0000256" key="7">
    <source>
        <dbReference type="ARBA" id="ARBA00023004"/>
    </source>
</evidence>
<dbReference type="InterPro" id="IPR001128">
    <property type="entry name" value="Cyt_P450"/>
</dbReference>
<keyword evidence="9" id="KW-0472">Membrane</keyword>
<evidence type="ECO:0000256" key="1">
    <source>
        <dbReference type="ARBA" id="ARBA00001971"/>
    </source>
</evidence>
<accession>A0A5A7QD34</accession>
<comment type="cofactor">
    <cofactor evidence="1 10">
        <name>heme</name>
        <dbReference type="ChEBI" id="CHEBI:30413"/>
    </cofactor>
</comment>
<evidence type="ECO:0000313" key="13">
    <source>
        <dbReference type="Proteomes" id="UP000325081"/>
    </source>
</evidence>
<dbReference type="AlphaFoldDB" id="A0A5A7QD34"/>
<evidence type="ECO:0000256" key="3">
    <source>
        <dbReference type="ARBA" id="ARBA00010617"/>
    </source>
</evidence>
<dbReference type="Pfam" id="PF00067">
    <property type="entry name" value="p450"/>
    <property type="match status" value="1"/>
</dbReference>
<organism evidence="12 13">
    <name type="scientific">Striga asiatica</name>
    <name type="common">Asiatic witchweed</name>
    <name type="synonym">Buchnera asiatica</name>
    <dbReference type="NCBI Taxonomy" id="4170"/>
    <lineage>
        <taxon>Eukaryota</taxon>
        <taxon>Viridiplantae</taxon>
        <taxon>Streptophyta</taxon>
        <taxon>Embryophyta</taxon>
        <taxon>Tracheophyta</taxon>
        <taxon>Spermatophyta</taxon>
        <taxon>Magnoliopsida</taxon>
        <taxon>eudicotyledons</taxon>
        <taxon>Gunneridae</taxon>
        <taxon>Pentapetalae</taxon>
        <taxon>asterids</taxon>
        <taxon>lamiids</taxon>
        <taxon>Lamiales</taxon>
        <taxon>Orobanchaceae</taxon>
        <taxon>Buchnereae</taxon>
        <taxon>Striga</taxon>
    </lineage>
</organism>
<keyword evidence="7 10" id="KW-0408">Iron</keyword>
<evidence type="ECO:0000256" key="6">
    <source>
        <dbReference type="ARBA" id="ARBA00023002"/>
    </source>
</evidence>
<evidence type="ECO:0000256" key="4">
    <source>
        <dbReference type="ARBA" id="ARBA00022617"/>
    </source>
</evidence>
<keyword evidence="5 10" id="KW-0479">Metal-binding</keyword>
<dbReference type="Gene3D" id="1.10.630.10">
    <property type="entry name" value="Cytochrome P450"/>
    <property type="match status" value="1"/>
</dbReference>
<dbReference type="GO" id="GO:0016020">
    <property type="term" value="C:membrane"/>
    <property type="evidence" value="ECO:0007669"/>
    <property type="project" value="UniProtKB-SubCell"/>
</dbReference>
<dbReference type="InterPro" id="IPR002401">
    <property type="entry name" value="Cyt_P450_E_grp-I"/>
</dbReference>
<keyword evidence="8 11" id="KW-0503">Monooxygenase</keyword>